<evidence type="ECO:0000313" key="3">
    <source>
        <dbReference type="EMBL" id="TVZ04914.1"/>
    </source>
</evidence>
<accession>A0A6P2C0M8</accession>
<dbReference type="AlphaFoldDB" id="A0A6P2C0M8"/>
<gene>
    <name evidence="3" type="ORF">EAS64_09745</name>
</gene>
<name>A0A6P2C0M8_9ACTN</name>
<dbReference type="PANTHER" id="PTHR43364">
    <property type="entry name" value="NADH-SPECIFIC METHYLGLYOXAL REDUCTASE-RELATED"/>
    <property type="match status" value="1"/>
</dbReference>
<evidence type="ECO:0000259" key="2">
    <source>
        <dbReference type="Pfam" id="PF00248"/>
    </source>
</evidence>
<protein>
    <submittedName>
        <fullName evidence="3">Aldo/keto reductase</fullName>
    </submittedName>
</protein>
<feature type="domain" description="NADP-dependent oxidoreductase" evidence="2">
    <location>
        <begin position="15"/>
        <end position="322"/>
    </location>
</feature>
<evidence type="ECO:0000313" key="4">
    <source>
        <dbReference type="Proteomes" id="UP000460272"/>
    </source>
</evidence>
<comment type="caution">
    <text evidence="3">The sequence shown here is derived from an EMBL/GenBank/DDBJ whole genome shotgun (WGS) entry which is preliminary data.</text>
</comment>
<sequence length="335" mass="37152">MEYTHLGRSGLTVSRLCLGTMNFGSLTPPGDAHVIMDRAHDLGINFFDTANTYGRRQSPPGQVANNDESHAGWTEEIIGDWFALGGGRREKTVLASKLYGDMGDWPNEGRLSALNIRRACDASLRRLRTDYVDLYQMHHVDRDTPWDEIWQAMEVLTAQGKVLYVGSSNFAGWHIARACETARARGLVGLVSEQSLYNLATRWIELEVLPAAREYGVGVIPWSPLEGGLLGGVLAAEREGRRRLAGRAKTIVEEHRDRIEAWEELCAKLGEAPAHVALAWLLTQRGVTAPIIGPRTLEQLDSAQRALGITLDDAVLARIDEIFPGYKTAPEHYAW</sequence>
<dbReference type="PANTHER" id="PTHR43364:SF5">
    <property type="entry name" value="REDUCTASE"/>
    <property type="match status" value="1"/>
</dbReference>
<dbReference type="InterPro" id="IPR023210">
    <property type="entry name" value="NADP_OxRdtase_dom"/>
</dbReference>
<proteinExistence type="predicted"/>
<organism evidence="3 4">
    <name type="scientific">Trebonia kvetii</name>
    <dbReference type="NCBI Taxonomy" id="2480626"/>
    <lineage>
        <taxon>Bacteria</taxon>
        <taxon>Bacillati</taxon>
        <taxon>Actinomycetota</taxon>
        <taxon>Actinomycetes</taxon>
        <taxon>Streptosporangiales</taxon>
        <taxon>Treboniaceae</taxon>
        <taxon>Trebonia</taxon>
    </lineage>
</organism>
<dbReference type="InterPro" id="IPR036812">
    <property type="entry name" value="NAD(P)_OxRdtase_dom_sf"/>
</dbReference>
<dbReference type="FunFam" id="3.20.20.100:FF:000004">
    <property type="entry name" value="Oxidoreductase, aldo/keto reductase"/>
    <property type="match status" value="1"/>
</dbReference>
<dbReference type="EMBL" id="RPFW01000002">
    <property type="protein sequence ID" value="TVZ04914.1"/>
    <property type="molecule type" value="Genomic_DNA"/>
</dbReference>
<dbReference type="InterPro" id="IPR050523">
    <property type="entry name" value="AKR_Detox_Biosynth"/>
</dbReference>
<dbReference type="OrthoDB" id="3664926at2"/>
<dbReference type="Pfam" id="PF00248">
    <property type="entry name" value="Aldo_ket_red"/>
    <property type="match status" value="1"/>
</dbReference>
<dbReference type="SUPFAM" id="SSF51430">
    <property type="entry name" value="NAD(P)-linked oxidoreductase"/>
    <property type="match status" value="1"/>
</dbReference>
<dbReference type="Proteomes" id="UP000460272">
    <property type="component" value="Unassembled WGS sequence"/>
</dbReference>
<dbReference type="RefSeq" id="WP_145852620.1">
    <property type="nucleotide sequence ID" value="NZ_RPFW01000002.1"/>
</dbReference>
<keyword evidence="1" id="KW-0560">Oxidoreductase</keyword>
<keyword evidence="4" id="KW-1185">Reference proteome</keyword>
<dbReference type="GO" id="GO:0005829">
    <property type="term" value="C:cytosol"/>
    <property type="evidence" value="ECO:0007669"/>
    <property type="project" value="TreeGrafter"/>
</dbReference>
<dbReference type="GO" id="GO:0016491">
    <property type="term" value="F:oxidoreductase activity"/>
    <property type="evidence" value="ECO:0007669"/>
    <property type="project" value="UniProtKB-KW"/>
</dbReference>
<reference evidence="3 4" key="1">
    <citation type="submission" date="2018-11" db="EMBL/GenBank/DDBJ databases">
        <title>Trebonia kvetii gen.nov., sp.nov., a novel acidophilic actinobacterium, and proposal of the new actinobacterial family Treboniaceae fam. nov.</title>
        <authorList>
            <person name="Rapoport D."/>
            <person name="Sagova-Mareckova M."/>
            <person name="Sedlacek I."/>
            <person name="Provaznik J."/>
            <person name="Kralova S."/>
            <person name="Pavlinic D."/>
            <person name="Benes V."/>
            <person name="Kopecky J."/>
        </authorList>
    </citation>
    <scope>NUCLEOTIDE SEQUENCE [LARGE SCALE GENOMIC DNA]</scope>
    <source>
        <strain evidence="3 4">15Tr583</strain>
    </source>
</reference>
<evidence type="ECO:0000256" key="1">
    <source>
        <dbReference type="ARBA" id="ARBA00023002"/>
    </source>
</evidence>
<dbReference type="Gene3D" id="3.20.20.100">
    <property type="entry name" value="NADP-dependent oxidoreductase domain"/>
    <property type="match status" value="1"/>
</dbReference>